<dbReference type="AlphaFoldDB" id="A0A317DS22"/>
<comment type="caution">
    <text evidence="1">The sequence shown here is derived from an EMBL/GenBank/DDBJ whole genome shotgun (WGS) entry which is preliminary data.</text>
</comment>
<accession>A0A317DS22</accession>
<sequence>MPLAARPGRWAAGRGRGDAHAVRVRHHERRRFSAGDRRRAILLAEAGPRLWRAGRARRAGRRAELERIIAHPHPEVRPDAVRRLAVLVRPPTGRPV</sequence>
<name>A0A317DS22_9ACTN</name>
<proteinExistence type="predicted"/>
<evidence type="ECO:0000313" key="2">
    <source>
        <dbReference type="Proteomes" id="UP000246050"/>
    </source>
</evidence>
<dbReference type="EMBL" id="QGKS01000175">
    <property type="protein sequence ID" value="PWR15673.1"/>
    <property type="molecule type" value="Genomic_DNA"/>
</dbReference>
<evidence type="ECO:0000313" key="1">
    <source>
        <dbReference type="EMBL" id="PWR15673.1"/>
    </source>
</evidence>
<gene>
    <name evidence="1" type="ORF">DKT69_09805</name>
</gene>
<reference evidence="1 2" key="1">
    <citation type="submission" date="2018-05" db="EMBL/GenBank/DDBJ databases">
        <title>Micromonosporas from Atacama Desert.</title>
        <authorList>
            <person name="Carro L."/>
            <person name="Golinska P."/>
            <person name="Klenk H.-P."/>
            <person name="Goodfellow M."/>
        </authorList>
    </citation>
    <scope>NUCLEOTIDE SEQUENCE [LARGE SCALE GENOMIC DNA]</scope>
    <source>
        <strain evidence="1 2">4G51</strain>
    </source>
</reference>
<protein>
    <submittedName>
        <fullName evidence="1">Uncharacterized protein</fullName>
    </submittedName>
</protein>
<organism evidence="1 2">
    <name type="scientific">Micromonospora sicca</name>
    <dbReference type="NCBI Taxonomy" id="2202420"/>
    <lineage>
        <taxon>Bacteria</taxon>
        <taxon>Bacillati</taxon>
        <taxon>Actinomycetota</taxon>
        <taxon>Actinomycetes</taxon>
        <taxon>Micromonosporales</taxon>
        <taxon>Micromonosporaceae</taxon>
        <taxon>Micromonospora</taxon>
    </lineage>
</organism>
<dbReference type="Proteomes" id="UP000246050">
    <property type="component" value="Unassembled WGS sequence"/>
</dbReference>